<proteinExistence type="predicted"/>
<dbReference type="RefSeq" id="WP_039325491.1">
    <property type="nucleotide sequence ID" value="NZ_JTLZ01000012.1"/>
</dbReference>
<keyword evidence="2" id="KW-1185">Reference proteome</keyword>
<comment type="caution">
    <text evidence="1">The sequence shown here is derived from an EMBL/GenBank/DDBJ whole genome shotgun (WGS) entry which is preliminary data.</text>
</comment>
<evidence type="ECO:0000313" key="2">
    <source>
        <dbReference type="Proteomes" id="UP000031004"/>
    </source>
</evidence>
<protein>
    <recommendedName>
        <fullName evidence="3">Diacylglycerol O-acyltransferase</fullName>
    </recommendedName>
</protein>
<gene>
    <name evidence="1" type="ORF">QQ44_23620</name>
</gene>
<sequence>MSNVLDVLDQTMFDVGQAVGGASQLQCIWVYDRPIDIDGLRRFHEHLQRGRLSRCIERSPLPFGRHRWIAPDRLPDLEIMESARPREEFDDWLDEQINTPLDCERGPGWRLAALPFTDGGTGVSFVLSRFLTDGVGLSTALTDASLGRDDSMSWPAAGSRGRWRALREDAGQTLRDIPAMGRAVAAAIRLVRRSRDTAGGTTAPAVTPPAPPAGSDKLVIHAMATVLVDADEWDARARALGGTSNSLLVGLAARLGQRAGRVAADGSVEVIMPVDERADGDTRANAIGNATVTVDPELATTDLREIRAAVKQTLIRHREAADNEMAVNAIVPLLPARLLRAARSATTVVSPNQVGSSNLRVVNPAVGRPDGTDAESFALRVLHLGVTEARMRRLGGIQSVLSGTVNGKVFISAISYLPDCLNSNDSLKQELSSALKDFSITDTYRAVS</sequence>
<reference evidence="1 2" key="1">
    <citation type="submission" date="2014-11" db="EMBL/GenBank/DDBJ databases">
        <title>Mycobacterium setense Manresensis Genome.</title>
        <authorList>
            <person name="Rech G."/>
            <person name="Sumoy L."/>
        </authorList>
    </citation>
    <scope>NUCLEOTIDE SEQUENCE [LARGE SCALE GENOMIC DNA]</scope>
    <source>
        <strain evidence="1 2">Manresensis</strain>
    </source>
</reference>
<dbReference type="Proteomes" id="UP000031004">
    <property type="component" value="Unassembled WGS sequence"/>
</dbReference>
<dbReference type="InterPro" id="IPR023213">
    <property type="entry name" value="CAT-like_dom_sf"/>
</dbReference>
<dbReference type="SUPFAM" id="SSF52777">
    <property type="entry name" value="CoA-dependent acyltransferases"/>
    <property type="match status" value="1"/>
</dbReference>
<name>A0ABR4YNC9_9MYCO</name>
<dbReference type="EMBL" id="JTLZ01000012">
    <property type="protein sequence ID" value="KHO19674.1"/>
    <property type="molecule type" value="Genomic_DNA"/>
</dbReference>
<organism evidence="1 2">
    <name type="scientific">Mycolicibacterium setense</name>
    <dbReference type="NCBI Taxonomy" id="431269"/>
    <lineage>
        <taxon>Bacteria</taxon>
        <taxon>Bacillati</taxon>
        <taxon>Actinomycetota</taxon>
        <taxon>Actinomycetes</taxon>
        <taxon>Mycobacteriales</taxon>
        <taxon>Mycobacteriaceae</taxon>
        <taxon>Mycolicibacterium</taxon>
    </lineage>
</organism>
<dbReference type="Gene3D" id="3.30.559.10">
    <property type="entry name" value="Chloramphenicol acetyltransferase-like domain"/>
    <property type="match status" value="1"/>
</dbReference>
<evidence type="ECO:0000313" key="1">
    <source>
        <dbReference type="EMBL" id="KHO19674.1"/>
    </source>
</evidence>
<evidence type="ECO:0008006" key="3">
    <source>
        <dbReference type="Google" id="ProtNLM"/>
    </source>
</evidence>
<accession>A0ABR4YNC9</accession>